<evidence type="ECO:0000256" key="2">
    <source>
        <dbReference type="SAM" id="MobiDB-lite"/>
    </source>
</evidence>
<dbReference type="AlphaFoldDB" id="A0A8J4SLC2"/>
<dbReference type="SUPFAM" id="SSF88713">
    <property type="entry name" value="Glycoside hydrolase/deacetylase"/>
    <property type="match status" value="1"/>
</dbReference>
<evidence type="ECO:0000259" key="3">
    <source>
        <dbReference type="PROSITE" id="PS51677"/>
    </source>
</evidence>
<dbReference type="Proteomes" id="UP000702964">
    <property type="component" value="Unassembled WGS sequence"/>
</dbReference>
<gene>
    <name evidence="4" type="ORF">G195_000501</name>
</gene>
<dbReference type="PANTHER" id="PTHR10587:SF125">
    <property type="entry name" value="POLYSACCHARIDE DEACETYLASE YHEN-RELATED"/>
    <property type="match status" value="1"/>
</dbReference>
<dbReference type="InterPro" id="IPR002509">
    <property type="entry name" value="NODB_dom"/>
</dbReference>
<dbReference type="Pfam" id="PF01522">
    <property type="entry name" value="Polysacc_deac_1"/>
    <property type="match status" value="1"/>
</dbReference>
<evidence type="ECO:0000256" key="1">
    <source>
        <dbReference type="SAM" id="Coils"/>
    </source>
</evidence>
<reference evidence="4" key="2">
    <citation type="submission" date="2020-02" db="EMBL/GenBank/DDBJ databases">
        <authorList>
            <person name="Studholme D.J."/>
        </authorList>
    </citation>
    <scope>NUCLEOTIDE SEQUENCE</scope>
    <source>
        <strain evidence="4">00238/432</strain>
    </source>
</reference>
<evidence type="ECO:0000313" key="5">
    <source>
        <dbReference type="Proteomes" id="UP000702964"/>
    </source>
</evidence>
<dbReference type="Gene3D" id="3.20.20.370">
    <property type="entry name" value="Glycoside hydrolase/deacetylase"/>
    <property type="match status" value="1"/>
</dbReference>
<proteinExistence type="predicted"/>
<evidence type="ECO:0000313" key="4">
    <source>
        <dbReference type="EMBL" id="KAF4325885.1"/>
    </source>
</evidence>
<reference evidence="4" key="1">
    <citation type="journal article" date="2015" name="Genom Data">
        <title>Draft genome sequences of Phytophthora kernoviae and Phytophthora ramorum lineage EU2 from Scotland.</title>
        <authorList>
            <person name="Sambles C."/>
            <person name="Schlenzig A."/>
            <person name="O'Neill P."/>
            <person name="Grant M."/>
            <person name="Studholme D.J."/>
        </authorList>
    </citation>
    <scope>NUCLEOTIDE SEQUENCE</scope>
    <source>
        <strain evidence="4">00238/432</strain>
    </source>
</reference>
<protein>
    <recommendedName>
        <fullName evidence="3">NodB homology domain-containing protein</fullName>
    </recommendedName>
</protein>
<name>A0A8J4SLC2_9STRA</name>
<dbReference type="GO" id="GO:0005975">
    <property type="term" value="P:carbohydrate metabolic process"/>
    <property type="evidence" value="ECO:0007669"/>
    <property type="project" value="InterPro"/>
</dbReference>
<organism evidence="4 5">
    <name type="scientific">Phytophthora kernoviae 00238/432</name>
    <dbReference type="NCBI Taxonomy" id="1284355"/>
    <lineage>
        <taxon>Eukaryota</taxon>
        <taxon>Sar</taxon>
        <taxon>Stramenopiles</taxon>
        <taxon>Oomycota</taxon>
        <taxon>Peronosporomycetes</taxon>
        <taxon>Peronosporales</taxon>
        <taxon>Peronosporaceae</taxon>
        <taxon>Phytophthora</taxon>
    </lineage>
</organism>
<dbReference type="InterPro" id="IPR011330">
    <property type="entry name" value="Glyco_hydro/deAcase_b/a-brl"/>
</dbReference>
<comment type="caution">
    <text evidence="4">The sequence shown here is derived from an EMBL/GenBank/DDBJ whole genome shotgun (WGS) entry which is preliminary data.</text>
</comment>
<feature type="region of interest" description="Disordered" evidence="2">
    <location>
        <begin position="361"/>
        <end position="382"/>
    </location>
</feature>
<dbReference type="EMBL" id="AOFI03000002">
    <property type="protein sequence ID" value="KAF4325885.1"/>
    <property type="molecule type" value="Genomic_DNA"/>
</dbReference>
<feature type="compositionally biased region" description="Polar residues" evidence="2">
    <location>
        <begin position="267"/>
        <end position="277"/>
    </location>
</feature>
<feature type="domain" description="NodB homology" evidence="3">
    <location>
        <begin position="18"/>
        <end position="201"/>
    </location>
</feature>
<dbReference type="CDD" id="cd10944">
    <property type="entry name" value="CE4_SmPgdA_like"/>
    <property type="match status" value="1"/>
</dbReference>
<dbReference type="PROSITE" id="PS51677">
    <property type="entry name" value="NODB"/>
    <property type="match status" value="1"/>
</dbReference>
<sequence>MTPESKEEPARFQGQVRKLAYITFDDGPSEYTDQLLDILKQHEAKATFFMIGRQLNKHKEAVERLVKEGSYPGLHSMTHNYNKLYKSGNSANFVKEFKKEQKMVHDLIGFTPHLIRAPYGSSPQIGEDFRGDIAAAGFKMWDWTTDSLDWNLPGQPDKIVERVSSSVHRDKEVILMHEREQTVEALPRILKLLEDRGYEFEPQVPAANQVNQLILTDQEMNQSLKEIARHEREDMELTKEQMEEVRTSLDELSFEKEENLAQAHTPPANNTEEQTTAPGKHPEESAVIEAEGILTGWADPHTVEIRVNEEPMSFQVGEDVQKSFDDIDDEDSVQFKYIEKAIEGDTTVKQLVLTGIAKIKSDDDNNGSNAGGNVTSDRPKTSELEVSVEGMTEKRPVTLAQAKGYSLYVFEPMTFDAGDHELTMKIDPDYEVEIEKLPSDYNLNELKVDAKKELSETGAVEQLSEEKLSNGSMKEAKLFMMSQNNKKTEYFIVKELDGTGFYFHIHAPVGEPSEGFLPMVYASINSIMNE</sequence>
<feature type="region of interest" description="Disordered" evidence="2">
    <location>
        <begin position="257"/>
        <end position="282"/>
    </location>
</feature>
<feature type="coiled-coil region" evidence="1">
    <location>
        <begin position="220"/>
        <end position="255"/>
    </location>
</feature>
<accession>A0A8J4SLC2</accession>
<keyword evidence="1" id="KW-0175">Coiled coil</keyword>
<dbReference type="InterPro" id="IPR050248">
    <property type="entry name" value="Polysacc_deacetylase_ArnD"/>
</dbReference>
<dbReference type="GO" id="GO:0004099">
    <property type="term" value="F:chitin deacetylase activity"/>
    <property type="evidence" value="ECO:0007669"/>
    <property type="project" value="UniProtKB-ARBA"/>
</dbReference>
<dbReference type="PANTHER" id="PTHR10587">
    <property type="entry name" value="GLYCOSYL TRANSFERASE-RELATED"/>
    <property type="match status" value="1"/>
</dbReference>